<proteinExistence type="inferred from homology"/>
<dbReference type="InterPro" id="IPR050659">
    <property type="entry name" value="Peptidase_M24B"/>
</dbReference>
<feature type="domain" description="Peptidase M24" evidence="4">
    <location>
        <begin position="141"/>
        <end position="331"/>
    </location>
</feature>
<name>A0A832V0C6_9ARCH</name>
<dbReference type="PANTHER" id="PTHR46112:SF2">
    <property type="entry name" value="XAA-PRO AMINOPEPTIDASE P-RELATED"/>
    <property type="match status" value="1"/>
</dbReference>
<evidence type="ECO:0000259" key="5">
    <source>
        <dbReference type="Pfam" id="PF01321"/>
    </source>
</evidence>
<evidence type="ECO:0000256" key="2">
    <source>
        <dbReference type="ARBA" id="ARBA00022801"/>
    </source>
</evidence>
<dbReference type="InterPro" id="IPR000994">
    <property type="entry name" value="Pept_M24"/>
</dbReference>
<keyword evidence="6" id="KW-0031">Aminopeptidase</keyword>
<accession>A0A832V0C6</accession>
<keyword evidence="2" id="KW-0378">Hydrolase</keyword>
<dbReference type="Proteomes" id="UP000604391">
    <property type="component" value="Unassembled WGS sequence"/>
</dbReference>
<sequence>MIGKEQTERALGIFDEQGIDSLFLMNIQAKDPFFYYFTGASGFESSLVLIGEEPVIYTPGFEMERASEESWIKDVREFSTKNTLKDIKKIVGNNIVGVNWKFLPLRMQEKLQKAGIKTKDVSEALLDLRQYKTKEELGLIEKAVKATKQIIEKIDTSLPGNEIRAELLSQYAMKDMDEFYRAIVAYDADSAVPHYRGVSKPGKQCLLVDTGGSYKGYGADITRTFLLEPEKELKEIYSIVEEAQKAAIVLIEPGARISDISKVADDIIEKAGYKMVHSLGHGIGLEVHERPNIRTGSDEVLEENMVFTLEPAIYIKGKYGVRIEDNILVTKKGCKIL</sequence>
<dbReference type="EMBL" id="DVAD01000007">
    <property type="protein sequence ID" value="HIJ99462.1"/>
    <property type="molecule type" value="Genomic_DNA"/>
</dbReference>
<dbReference type="Gene3D" id="3.90.230.10">
    <property type="entry name" value="Creatinase/methionine aminopeptidase superfamily"/>
    <property type="match status" value="1"/>
</dbReference>
<keyword evidence="1 3" id="KW-0479">Metal-binding</keyword>
<comment type="similarity">
    <text evidence="3">Belongs to the peptidase M24B family.</text>
</comment>
<dbReference type="AlphaFoldDB" id="A0A832V0C6"/>
<comment type="caution">
    <text evidence="6">The sequence shown here is derived from an EMBL/GenBank/DDBJ whole genome shotgun (WGS) entry which is preliminary data.</text>
</comment>
<protein>
    <submittedName>
        <fullName evidence="6">Aminopeptidase P family protein</fullName>
    </submittedName>
</protein>
<evidence type="ECO:0000313" key="7">
    <source>
        <dbReference type="Proteomes" id="UP000604391"/>
    </source>
</evidence>
<dbReference type="InterPro" id="IPR000587">
    <property type="entry name" value="Creatinase_N"/>
</dbReference>
<dbReference type="PANTHER" id="PTHR46112">
    <property type="entry name" value="AMINOPEPTIDASE"/>
    <property type="match status" value="1"/>
</dbReference>
<dbReference type="SUPFAM" id="SSF55920">
    <property type="entry name" value="Creatinase/aminopeptidase"/>
    <property type="match status" value="1"/>
</dbReference>
<feature type="domain" description="Creatinase N-terminal" evidence="5">
    <location>
        <begin position="8"/>
        <end position="130"/>
    </location>
</feature>
<dbReference type="GO" id="GO:0004177">
    <property type="term" value="F:aminopeptidase activity"/>
    <property type="evidence" value="ECO:0007669"/>
    <property type="project" value="UniProtKB-KW"/>
</dbReference>
<evidence type="ECO:0000259" key="4">
    <source>
        <dbReference type="Pfam" id="PF00557"/>
    </source>
</evidence>
<dbReference type="InterPro" id="IPR001131">
    <property type="entry name" value="Peptidase_M24B_aminopep-P_CS"/>
</dbReference>
<keyword evidence="7" id="KW-1185">Reference proteome</keyword>
<reference evidence="6 7" key="1">
    <citation type="journal article" name="Nat. Commun.">
        <title>Undinarchaeota illuminate DPANN phylogeny and the impact of gene transfer on archaeal evolution.</title>
        <authorList>
            <person name="Dombrowski N."/>
            <person name="Williams T.A."/>
            <person name="Sun J."/>
            <person name="Woodcroft B.J."/>
            <person name="Lee J.H."/>
            <person name="Minh B.Q."/>
            <person name="Rinke C."/>
            <person name="Spang A."/>
        </authorList>
    </citation>
    <scope>NUCLEOTIDE SEQUENCE [LARGE SCALE GENOMIC DNA]</scope>
    <source>
        <strain evidence="6">MAG_bin17</strain>
    </source>
</reference>
<evidence type="ECO:0000313" key="6">
    <source>
        <dbReference type="EMBL" id="HIJ99462.1"/>
    </source>
</evidence>
<gene>
    <name evidence="6" type="ORF">H1011_01400</name>
</gene>
<dbReference type="Pfam" id="PF01321">
    <property type="entry name" value="Creatinase_N"/>
    <property type="match status" value="1"/>
</dbReference>
<dbReference type="InterPro" id="IPR036005">
    <property type="entry name" value="Creatinase/aminopeptidase-like"/>
</dbReference>
<organism evidence="6 7">
    <name type="scientific">Candidatus Undinarchaeum marinum</name>
    <dbReference type="NCBI Taxonomy" id="2756141"/>
    <lineage>
        <taxon>Archaea</taxon>
        <taxon>Candidatus Undinarchaeota</taxon>
        <taxon>Candidatus Undinarchaeia</taxon>
        <taxon>Candidatus Undinarchaeales</taxon>
        <taxon>Candidatus Undinarchaeaceae</taxon>
        <taxon>Candidatus Undinarchaeum</taxon>
    </lineage>
</organism>
<dbReference type="PROSITE" id="PS00491">
    <property type="entry name" value="PROLINE_PEPTIDASE"/>
    <property type="match status" value="1"/>
</dbReference>
<dbReference type="InterPro" id="IPR029149">
    <property type="entry name" value="Creatin/AminoP/Spt16_N"/>
</dbReference>
<keyword evidence="6" id="KW-0645">Protease</keyword>
<evidence type="ECO:0000256" key="3">
    <source>
        <dbReference type="RuleBase" id="RU000590"/>
    </source>
</evidence>
<dbReference type="Gene3D" id="3.40.350.10">
    <property type="entry name" value="Creatinase/prolidase N-terminal domain"/>
    <property type="match status" value="1"/>
</dbReference>
<dbReference type="Pfam" id="PF00557">
    <property type="entry name" value="Peptidase_M24"/>
    <property type="match status" value="1"/>
</dbReference>
<evidence type="ECO:0000256" key="1">
    <source>
        <dbReference type="ARBA" id="ARBA00022723"/>
    </source>
</evidence>
<dbReference type="SUPFAM" id="SSF53092">
    <property type="entry name" value="Creatinase/prolidase N-terminal domain"/>
    <property type="match status" value="1"/>
</dbReference>
<dbReference type="GO" id="GO:0046872">
    <property type="term" value="F:metal ion binding"/>
    <property type="evidence" value="ECO:0007669"/>
    <property type="project" value="UniProtKB-KW"/>
</dbReference>